<accession>A0ABW4AWZ4</accession>
<gene>
    <name evidence="5" type="ORF">ACFQ45_02385</name>
</gene>
<evidence type="ECO:0000313" key="5">
    <source>
        <dbReference type="EMBL" id="MFD1382197.1"/>
    </source>
</evidence>
<evidence type="ECO:0000256" key="1">
    <source>
        <dbReference type="ARBA" id="ARBA00023015"/>
    </source>
</evidence>
<dbReference type="PROSITE" id="PS50937">
    <property type="entry name" value="HTH_MERR_2"/>
    <property type="match status" value="1"/>
</dbReference>
<name>A0ABW4AWZ4_9GAMM</name>
<comment type="caution">
    <text evidence="5">The sequence shown here is derived from an EMBL/GenBank/DDBJ whole genome shotgun (WGS) entry which is preliminary data.</text>
</comment>
<evidence type="ECO:0000259" key="4">
    <source>
        <dbReference type="PROSITE" id="PS50937"/>
    </source>
</evidence>
<dbReference type="PANTHER" id="PTHR30204:SF67">
    <property type="entry name" value="HTH-TYPE TRANSCRIPTIONAL REGULATOR MLRA-RELATED"/>
    <property type="match status" value="1"/>
</dbReference>
<reference evidence="6" key="1">
    <citation type="journal article" date="2019" name="Int. J. Syst. Evol. Microbiol.">
        <title>The Global Catalogue of Microorganisms (GCM) 10K type strain sequencing project: providing services to taxonomists for standard genome sequencing and annotation.</title>
        <authorList>
            <consortium name="The Broad Institute Genomics Platform"/>
            <consortium name="The Broad Institute Genome Sequencing Center for Infectious Disease"/>
            <person name="Wu L."/>
            <person name="Ma J."/>
        </authorList>
    </citation>
    <scope>NUCLEOTIDE SEQUENCE [LARGE SCALE GENOMIC DNA]</scope>
    <source>
        <strain evidence="6">JCM 30774</strain>
    </source>
</reference>
<keyword evidence="2" id="KW-0238">DNA-binding</keyword>
<sequence>MSEQQVQKVDVLFPIRELSTRTGVNSVTLRAWERRYGLLKPFRTEKGHRLYGDKDVERVERILYWMNQGVAVGKVRALLDRQGDSLESETLDSEGLGNQWRSWQDTFVEAARSFSQGRWEQLFQEAVKQYPFHVLLLNGIFPTLQSLNNDMALKRYVMTSLAEQITLLKLNGAKSIRSSKEKVLIVNMDECNLMAKLVAWWVIESGRGFVLVDGVTHRQEAESLQAGMGACQIIIVAERTSEQGVKRWLEEGDIGKEMVWVSSGAWLYAEHQGLATGGWAFSNVAELIQSELNS</sequence>
<keyword evidence="3" id="KW-0804">Transcription</keyword>
<dbReference type="Gene3D" id="1.10.1660.10">
    <property type="match status" value="1"/>
</dbReference>
<dbReference type="Pfam" id="PF13411">
    <property type="entry name" value="MerR_1"/>
    <property type="match status" value="1"/>
</dbReference>
<dbReference type="Proteomes" id="UP001597059">
    <property type="component" value="Unassembled WGS sequence"/>
</dbReference>
<dbReference type="RefSeq" id="WP_377364935.1">
    <property type="nucleotide sequence ID" value="NZ_JBHTMN010000003.1"/>
</dbReference>
<dbReference type="InterPro" id="IPR047057">
    <property type="entry name" value="MerR_fam"/>
</dbReference>
<dbReference type="SMART" id="SM00422">
    <property type="entry name" value="HTH_MERR"/>
    <property type="match status" value="1"/>
</dbReference>
<proteinExistence type="predicted"/>
<dbReference type="InterPro" id="IPR000551">
    <property type="entry name" value="MerR-type_HTH_dom"/>
</dbReference>
<feature type="domain" description="HTH merR-type" evidence="4">
    <location>
        <begin position="12"/>
        <end position="81"/>
    </location>
</feature>
<dbReference type="CDD" id="cd01104">
    <property type="entry name" value="HTH_MlrA-CarA"/>
    <property type="match status" value="1"/>
</dbReference>
<evidence type="ECO:0000256" key="2">
    <source>
        <dbReference type="ARBA" id="ARBA00023125"/>
    </source>
</evidence>
<protein>
    <submittedName>
        <fullName evidence="5">MerR family transcriptional regulator</fullName>
    </submittedName>
</protein>
<evidence type="ECO:0000313" key="6">
    <source>
        <dbReference type="Proteomes" id="UP001597059"/>
    </source>
</evidence>
<keyword evidence="1" id="KW-0805">Transcription regulation</keyword>
<dbReference type="InterPro" id="IPR009061">
    <property type="entry name" value="DNA-bd_dom_put_sf"/>
</dbReference>
<organism evidence="5 6">
    <name type="scientific">Rhodanobacter aciditrophus</name>
    <dbReference type="NCBI Taxonomy" id="1623218"/>
    <lineage>
        <taxon>Bacteria</taxon>
        <taxon>Pseudomonadati</taxon>
        <taxon>Pseudomonadota</taxon>
        <taxon>Gammaproteobacteria</taxon>
        <taxon>Lysobacterales</taxon>
        <taxon>Rhodanobacteraceae</taxon>
        <taxon>Rhodanobacter</taxon>
    </lineage>
</organism>
<dbReference type="SUPFAM" id="SSF46955">
    <property type="entry name" value="Putative DNA-binding domain"/>
    <property type="match status" value="1"/>
</dbReference>
<dbReference type="PANTHER" id="PTHR30204">
    <property type="entry name" value="REDOX-CYCLING DRUG-SENSING TRANSCRIPTIONAL ACTIVATOR SOXR"/>
    <property type="match status" value="1"/>
</dbReference>
<keyword evidence="6" id="KW-1185">Reference proteome</keyword>
<dbReference type="EMBL" id="JBHTMN010000003">
    <property type="protein sequence ID" value="MFD1382197.1"/>
    <property type="molecule type" value="Genomic_DNA"/>
</dbReference>
<evidence type="ECO:0000256" key="3">
    <source>
        <dbReference type="ARBA" id="ARBA00023163"/>
    </source>
</evidence>